<dbReference type="GO" id="GO:0016787">
    <property type="term" value="F:hydrolase activity"/>
    <property type="evidence" value="ECO:0007669"/>
    <property type="project" value="UniProtKB-KW"/>
</dbReference>
<dbReference type="PRINTS" id="PR00413">
    <property type="entry name" value="HADHALOGNASE"/>
</dbReference>
<dbReference type="SFLD" id="SFLDS00003">
    <property type="entry name" value="Haloacid_Dehalogenase"/>
    <property type="match status" value="1"/>
</dbReference>
<dbReference type="Gene3D" id="3.40.50.1000">
    <property type="entry name" value="HAD superfamily/HAD-like"/>
    <property type="match status" value="1"/>
</dbReference>
<name>A0ABV6RYA3_9GAMM</name>
<dbReference type="Pfam" id="PF13419">
    <property type="entry name" value="HAD_2"/>
    <property type="match status" value="1"/>
</dbReference>
<dbReference type="PANTHER" id="PTHR18901:SF38">
    <property type="entry name" value="PSEUDOURIDINE-5'-PHOSPHATASE"/>
    <property type="match status" value="1"/>
</dbReference>
<evidence type="ECO:0000313" key="2">
    <source>
        <dbReference type="Proteomes" id="UP001589896"/>
    </source>
</evidence>
<dbReference type="Gene3D" id="1.10.150.240">
    <property type="entry name" value="Putative phosphatase, domain 2"/>
    <property type="match status" value="1"/>
</dbReference>
<dbReference type="InterPro" id="IPR023214">
    <property type="entry name" value="HAD_sf"/>
</dbReference>
<dbReference type="SFLD" id="SFLDG01129">
    <property type="entry name" value="C1.5:_HAD__Beta-PGM__Phosphata"/>
    <property type="match status" value="1"/>
</dbReference>
<dbReference type="RefSeq" id="WP_386674081.1">
    <property type="nucleotide sequence ID" value="NZ_JBHLTG010000008.1"/>
</dbReference>
<dbReference type="SFLD" id="SFLDG01135">
    <property type="entry name" value="C1.5.6:_HAD__Beta-PGM__Phospha"/>
    <property type="match status" value="1"/>
</dbReference>
<dbReference type="InterPro" id="IPR006439">
    <property type="entry name" value="HAD-SF_hydro_IA"/>
</dbReference>
<organism evidence="1 2">
    <name type="scientific">Lysobacter korlensis</name>
    <dbReference type="NCBI Taxonomy" id="553636"/>
    <lineage>
        <taxon>Bacteria</taxon>
        <taxon>Pseudomonadati</taxon>
        <taxon>Pseudomonadota</taxon>
        <taxon>Gammaproteobacteria</taxon>
        <taxon>Lysobacterales</taxon>
        <taxon>Lysobacteraceae</taxon>
        <taxon>Lysobacter</taxon>
    </lineage>
</organism>
<evidence type="ECO:0000313" key="1">
    <source>
        <dbReference type="EMBL" id="MFC0681447.1"/>
    </source>
</evidence>
<dbReference type="NCBIfam" id="TIGR01509">
    <property type="entry name" value="HAD-SF-IA-v3"/>
    <property type="match status" value="1"/>
</dbReference>
<keyword evidence="1" id="KW-0378">Hydrolase</keyword>
<keyword evidence="2" id="KW-1185">Reference proteome</keyword>
<gene>
    <name evidence="1" type="ORF">ACFFGH_26765</name>
</gene>
<dbReference type="InterPro" id="IPR023198">
    <property type="entry name" value="PGP-like_dom2"/>
</dbReference>
<sequence>MTHNLPAAVLWDMDGTLVDTEPAWLAAEAALVESYNGTWHHEDSVQLVGQGLGVTARLMQTRGVELPEREIIERLTAIVMQQLEREIPWRPGARELLSELRDAGVPTALVTMSIRPLAERMVSAMGFHAFDHIVSGDDVELPKPDPEPYLRAAELLGVDIADCVAIEDSIPGVQSALNSGAHVIGVPNIVTLPEQPGVTLWPSLAGRTVADLAAKYAEGVHP</sequence>
<dbReference type="Proteomes" id="UP001589896">
    <property type="component" value="Unassembled WGS sequence"/>
</dbReference>
<reference evidence="1 2" key="1">
    <citation type="submission" date="2024-09" db="EMBL/GenBank/DDBJ databases">
        <authorList>
            <person name="Sun Q."/>
            <person name="Mori K."/>
        </authorList>
    </citation>
    <scope>NUCLEOTIDE SEQUENCE [LARGE SCALE GENOMIC DNA]</scope>
    <source>
        <strain evidence="1 2">KCTC 23076</strain>
    </source>
</reference>
<dbReference type="PANTHER" id="PTHR18901">
    <property type="entry name" value="2-DEOXYGLUCOSE-6-PHOSPHATE PHOSPHATASE 2"/>
    <property type="match status" value="1"/>
</dbReference>
<protein>
    <submittedName>
        <fullName evidence="1">HAD family hydrolase</fullName>
    </submittedName>
</protein>
<proteinExistence type="predicted"/>
<accession>A0ABV6RYA3</accession>
<dbReference type="InterPro" id="IPR036412">
    <property type="entry name" value="HAD-like_sf"/>
</dbReference>
<comment type="caution">
    <text evidence="1">The sequence shown here is derived from an EMBL/GenBank/DDBJ whole genome shotgun (WGS) entry which is preliminary data.</text>
</comment>
<dbReference type="EMBL" id="JBHLTG010000008">
    <property type="protein sequence ID" value="MFC0681447.1"/>
    <property type="molecule type" value="Genomic_DNA"/>
</dbReference>
<dbReference type="SUPFAM" id="SSF56784">
    <property type="entry name" value="HAD-like"/>
    <property type="match status" value="1"/>
</dbReference>
<dbReference type="CDD" id="cd07505">
    <property type="entry name" value="HAD_BPGM-like"/>
    <property type="match status" value="1"/>
</dbReference>
<dbReference type="InterPro" id="IPR041492">
    <property type="entry name" value="HAD_2"/>
</dbReference>